<dbReference type="SMART" id="SM00388">
    <property type="entry name" value="HisKA"/>
    <property type="match status" value="1"/>
</dbReference>
<dbReference type="PANTHER" id="PTHR43065:SF42">
    <property type="entry name" value="TWO-COMPONENT SENSOR PPRA"/>
    <property type="match status" value="1"/>
</dbReference>
<dbReference type="PROSITE" id="PS50109">
    <property type="entry name" value="HIS_KIN"/>
    <property type="match status" value="1"/>
</dbReference>
<gene>
    <name evidence="6" type="ORF">E0F26_12460</name>
</gene>
<keyword evidence="4" id="KW-0812">Transmembrane</keyword>
<evidence type="ECO:0000256" key="4">
    <source>
        <dbReference type="SAM" id="Phobius"/>
    </source>
</evidence>
<keyword evidence="4" id="KW-1133">Transmembrane helix</keyword>
<feature type="transmembrane region" description="Helical" evidence="4">
    <location>
        <begin position="40"/>
        <end position="67"/>
    </location>
</feature>
<dbReference type="InterPro" id="IPR003661">
    <property type="entry name" value="HisK_dim/P_dom"/>
</dbReference>
<dbReference type="InterPro" id="IPR005467">
    <property type="entry name" value="His_kinase_dom"/>
</dbReference>
<keyword evidence="3" id="KW-0597">Phosphoprotein</keyword>
<evidence type="ECO:0000256" key="3">
    <source>
        <dbReference type="ARBA" id="ARBA00022553"/>
    </source>
</evidence>
<comment type="catalytic activity">
    <reaction evidence="1">
        <text>ATP + protein L-histidine = ADP + protein N-phospho-L-histidine.</text>
        <dbReference type="EC" id="2.7.13.3"/>
    </reaction>
</comment>
<dbReference type="InterPro" id="IPR003594">
    <property type="entry name" value="HATPase_dom"/>
</dbReference>
<dbReference type="PRINTS" id="PR00344">
    <property type="entry name" value="BCTRLSENSOR"/>
</dbReference>
<dbReference type="Gene3D" id="1.10.287.130">
    <property type="match status" value="1"/>
</dbReference>
<dbReference type="EMBL" id="CP036501">
    <property type="protein sequence ID" value="UZP75500.1"/>
    <property type="molecule type" value="Genomic_DNA"/>
</dbReference>
<evidence type="ECO:0000256" key="1">
    <source>
        <dbReference type="ARBA" id="ARBA00000085"/>
    </source>
</evidence>
<feature type="domain" description="Histidine kinase" evidence="5">
    <location>
        <begin position="667"/>
        <end position="881"/>
    </location>
</feature>
<dbReference type="EC" id="2.7.13.3" evidence="2"/>
<dbReference type="CDD" id="cd00082">
    <property type="entry name" value="HisKA"/>
    <property type="match status" value="1"/>
</dbReference>
<dbReference type="Gene3D" id="3.30.565.10">
    <property type="entry name" value="Histidine kinase-like ATPase, C-terminal domain"/>
    <property type="match status" value="1"/>
</dbReference>
<dbReference type="Pfam" id="PF02518">
    <property type="entry name" value="HATPase_c"/>
    <property type="match status" value="1"/>
</dbReference>
<keyword evidence="4" id="KW-0472">Membrane</keyword>
<feature type="transmembrane region" description="Helical" evidence="4">
    <location>
        <begin position="73"/>
        <end position="90"/>
    </location>
</feature>
<protein>
    <recommendedName>
        <fullName evidence="2">histidine kinase</fullName>
        <ecNumber evidence="2">2.7.13.3</ecNumber>
    </recommendedName>
</protein>
<feature type="transmembrane region" description="Helical" evidence="4">
    <location>
        <begin position="6"/>
        <end position="28"/>
    </location>
</feature>
<evidence type="ECO:0000313" key="7">
    <source>
        <dbReference type="Proteomes" id="UP001317963"/>
    </source>
</evidence>
<dbReference type="InterPro" id="IPR004358">
    <property type="entry name" value="Sig_transdc_His_kin-like_C"/>
</dbReference>
<reference evidence="6 7" key="1">
    <citation type="submission" date="2019-02" db="EMBL/GenBank/DDBJ databases">
        <title>Halieaceae_genomes.</title>
        <authorList>
            <person name="Li S.-H."/>
        </authorList>
    </citation>
    <scope>NUCLEOTIDE SEQUENCE [LARGE SCALE GENOMIC DNA]</scope>
    <source>
        <strain evidence="6 7">JH123</strain>
    </source>
</reference>
<dbReference type="PANTHER" id="PTHR43065">
    <property type="entry name" value="SENSOR HISTIDINE KINASE"/>
    <property type="match status" value="1"/>
</dbReference>
<proteinExistence type="predicted"/>
<feature type="transmembrane region" description="Helical" evidence="4">
    <location>
        <begin position="136"/>
        <end position="161"/>
    </location>
</feature>
<feature type="transmembrane region" description="Helical" evidence="4">
    <location>
        <begin position="182"/>
        <end position="202"/>
    </location>
</feature>
<dbReference type="SUPFAM" id="SSF55874">
    <property type="entry name" value="ATPase domain of HSP90 chaperone/DNA topoisomerase II/histidine kinase"/>
    <property type="match status" value="1"/>
</dbReference>
<evidence type="ECO:0000259" key="5">
    <source>
        <dbReference type="PROSITE" id="PS50109"/>
    </source>
</evidence>
<name>A0ABY6QA94_9GAMM</name>
<keyword evidence="7" id="KW-1185">Reference proteome</keyword>
<accession>A0ABY6QA94</accession>
<feature type="transmembrane region" description="Helical" evidence="4">
    <location>
        <begin position="102"/>
        <end position="124"/>
    </location>
</feature>
<dbReference type="Proteomes" id="UP001317963">
    <property type="component" value="Chromosome"/>
</dbReference>
<dbReference type="InterPro" id="IPR036890">
    <property type="entry name" value="HATPase_C_sf"/>
</dbReference>
<dbReference type="InterPro" id="IPR036097">
    <property type="entry name" value="HisK_dim/P_sf"/>
</dbReference>
<dbReference type="SUPFAM" id="SSF47384">
    <property type="entry name" value="Homodimeric domain of signal transducing histidine kinase"/>
    <property type="match status" value="1"/>
</dbReference>
<evidence type="ECO:0000256" key="2">
    <source>
        <dbReference type="ARBA" id="ARBA00012438"/>
    </source>
</evidence>
<dbReference type="Pfam" id="PF00512">
    <property type="entry name" value="HisKA"/>
    <property type="match status" value="1"/>
</dbReference>
<evidence type="ECO:0000313" key="6">
    <source>
        <dbReference type="EMBL" id="UZP75500.1"/>
    </source>
</evidence>
<sequence length="892" mass="96874">MNMSTARTSVVAVLCVLTGAAIFLALPLKLGFLDLGIYQLPAFLLIRYVSGVRLSLVASLGLVLVFLVGDLPIGVYVEAASFIVLVLALDSFANTGRAEHRLVLGFSTILLACFPFYTSMLAFLREETTLLAAAHAATFVFSTVFSLVIAELIWALSTIIFSGYFQRMARHEVADRASIRSLGTVFISVLVTVIFFVFLQIWSGRWEAVLTTTTRDLVDQTAQRQLSNELHRSELEVRSAGSRFGDQPAPWMYLGERYIFLGIDVKAESSAMASPRVIGNVRGAAAEPLISLVDKHLAKFVYRASMGAGFARLKSPLFLDFGGESLPVYSDVLGDQILFVVDTAALSGNSFIETQVADIGIRKVSASDLMEGNLGVAATQIIDPSWMGGILWNSVSTNDGALSRLGALNRETMLSVPLSPQLAAQFAQQLPSSEVLVLDLKVWPRLQVFFRATMTMALFFTLSLLFTSVLTMRLVGRLIKPVNRLLEGLEELKIMHERLAESQSPIEPIEIESKAISSELNRLQETIVWFSKEVATADHQLRSAVVGYEALLSSLPLGVMEIDADYGLRFRNEAMSLITGDSAEASFRLRQRAEYLFERGEVIDEYALALEGQPQKNLLLAITSRKDNQGSDSGFWLLVNDLTKQKAMDSQLLQTAKLATLGEMSTGMAHELNQPLNIIKLAANNMSNSLAKGRASSESMMSRIQRIDAAVDRAATIIDHMRAFGRVAGEDFAPFDVSSSIAAASDLVREPMAAKGILLSADIETTARVLGNTIQFEQVLINMINNARDAILANGTSGTIVIDQTLDEGHVIVAIQDSGGGIPADALPHIFEPFYTTKPVGKGTGLGGSISYGIVQDMQGNIWAENVGGGAKISIRLPLVMGDEEHEVGSKI</sequence>
<dbReference type="SMART" id="SM00387">
    <property type="entry name" value="HATPase_c"/>
    <property type="match status" value="1"/>
</dbReference>
<organism evidence="6 7">
    <name type="scientific">Candidatus Paraluminiphilus aquimaris</name>
    <dbReference type="NCBI Taxonomy" id="2518994"/>
    <lineage>
        <taxon>Bacteria</taxon>
        <taxon>Pseudomonadati</taxon>
        <taxon>Pseudomonadota</taxon>
        <taxon>Gammaproteobacteria</taxon>
        <taxon>Cellvibrionales</taxon>
        <taxon>Halieaceae</taxon>
        <taxon>Candidatus Paraluminiphilus</taxon>
    </lineage>
</organism>